<name>A0A2V2N6L0_9EURY</name>
<dbReference type="InterPro" id="IPR038765">
    <property type="entry name" value="Papain-like_cys_pep_sf"/>
</dbReference>
<keyword evidence="3" id="KW-0645">Protease</keyword>
<accession>A0A2V2N6L0</accession>
<evidence type="ECO:0000259" key="2">
    <source>
        <dbReference type="SMART" id="SM00645"/>
    </source>
</evidence>
<dbReference type="Proteomes" id="UP000245934">
    <property type="component" value="Unassembled WGS sequence"/>
</dbReference>
<sequence>MVGPNNKFGMGWLHDYPDFRDYTPDYDKISPTRKALGQKDSIKSMLSQVGLENLAKKKMENSVDLRQWFPPVENQEDIGSCTAHAGVGMLEYFEKRAFGKHIDASRLFLYKVTRNLLQLTGDTGAYLRSTMGALTLFGVPPEKFWPYNVEDYEKEPSAFCYAYAQNYQAINYYRLDSSRIAGEELLRRIKANLSAGLPIMFGFTVYSSYQQSNQAGENIGKIPYPAFGEDVVGGHAVIAAGYDDNMKIKNKNVYSKETTGAILIRNSWSEEWGEKGYGWLPYDYILNGLADDWWSILKNEWVDSGQFGE</sequence>
<protein>
    <submittedName>
        <fullName evidence="3">Cysteine protease</fullName>
    </submittedName>
</protein>
<dbReference type="Gene3D" id="3.90.70.10">
    <property type="entry name" value="Cysteine proteinases"/>
    <property type="match status" value="1"/>
</dbReference>
<dbReference type="Pfam" id="PF00112">
    <property type="entry name" value="Peptidase_C1"/>
    <property type="match status" value="1"/>
</dbReference>
<dbReference type="AlphaFoldDB" id="A0A2V2N6L0"/>
<dbReference type="PANTHER" id="PTHR12411">
    <property type="entry name" value="CYSTEINE PROTEASE FAMILY C1-RELATED"/>
    <property type="match status" value="1"/>
</dbReference>
<dbReference type="InterPro" id="IPR013128">
    <property type="entry name" value="Peptidase_C1A"/>
</dbReference>
<organism evidence="3 4">
    <name type="scientific">Methanospirillum stamsii</name>
    <dbReference type="NCBI Taxonomy" id="1277351"/>
    <lineage>
        <taxon>Archaea</taxon>
        <taxon>Methanobacteriati</taxon>
        <taxon>Methanobacteriota</taxon>
        <taxon>Stenosarchaea group</taxon>
        <taxon>Methanomicrobia</taxon>
        <taxon>Methanomicrobiales</taxon>
        <taxon>Methanospirillaceae</taxon>
        <taxon>Methanospirillum</taxon>
    </lineage>
</organism>
<feature type="domain" description="Peptidase C1A papain C-terminal" evidence="2">
    <location>
        <begin position="59"/>
        <end position="297"/>
    </location>
</feature>
<gene>
    <name evidence="3" type="ORF">DLD82_13850</name>
</gene>
<dbReference type="SUPFAM" id="SSF54001">
    <property type="entry name" value="Cysteine proteinases"/>
    <property type="match status" value="1"/>
</dbReference>
<keyword evidence="4" id="KW-1185">Reference proteome</keyword>
<dbReference type="InterPro" id="IPR000668">
    <property type="entry name" value="Peptidase_C1A_C"/>
</dbReference>
<proteinExistence type="inferred from homology"/>
<keyword evidence="3" id="KW-0378">Hydrolase</keyword>
<evidence type="ECO:0000256" key="1">
    <source>
        <dbReference type="ARBA" id="ARBA00008455"/>
    </source>
</evidence>
<dbReference type="SMART" id="SM00645">
    <property type="entry name" value="Pept_C1"/>
    <property type="match status" value="1"/>
</dbReference>
<evidence type="ECO:0000313" key="3">
    <source>
        <dbReference type="EMBL" id="PWR71151.1"/>
    </source>
</evidence>
<dbReference type="GO" id="GO:0008234">
    <property type="term" value="F:cysteine-type peptidase activity"/>
    <property type="evidence" value="ECO:0007669"/>
    <property type="project" value="InterPro"/>
</dbReference>
<comment type="similarity">
    <text evidence="1">Belongs to the peptidase C1 family.</text>
</comment>
<dbReference type="EMBL" id="QGMZ01000035">
    <property type="protein sequence ID" value="PWR71151.1"/>
    <property type="molecule type" value="Genomic_DNA"/>
</dbReference>
<comment type="caution">
    <text evidence="3">The sequence shown here is derived from an EMBL/GenBank/DDBJ whole genome shotgun (WGS) entry which is preliminary data.</text>
</comment>
<reference evidence="3 4" key="1">
    <citation type="submission" date="2018-05" db="EMBL/GenBank/DDBJ databases">
        <title>Draft genome of Methanospirillum stamsii Pt1.</title>
        <authorList>
            <person name="Dueholm M.S."/>
            <person name="Nielsen P.H."/>
            <person name="Bakmann L.F."/>
            <person name="Otzen D.E."/>
        </authorList>
    </citation>
    <scope>NUCLEOTIDE SEQUENCE [LARGE SCALE GENOMIC DNA]</scope>
    <source>
        <strain evidence="3 4">Pt1</strain>
    </source>
</reference>
<evidence type="ECO:0000313" key="4">
    <source>
        <dbReference type="Proteomes" id="UP000245934"/>
    </source>
</evidence>
<dbReference type="GO" id="GO:0006508">
    <property type="term" value="P:proteolysis"/>
    <property type="evidence" value="ECO:0007669"/>
    <property type="project" value="UniProtKB-KW"/>
</dbReference>
<dbReference type="CDD" id="cd02619">
    <property type="entry name" value="Peptidase_C1"/>
    <property type="match status" value="1"/>
</dbReference>